<name>A0A1G9G701_9LACT</name>
<dbReference type="STRING" id="426701.SAMN04488098_10992"/>
<dbReference type="PANTHER" id="PTHR32332">
    <property type="entry name" value="2-NITROPROPANE DIOXYGENASE"/>
    <property type="match status" value="1"/>
</dbReference>
<accession>A0A1G9G701</accession>
<keyword evidence="5" id="KW-0560">Oxidoreductase</keyword>
<keyword evidence="6" id="KW-0223">Dioxygenase</keyword>
<sequence length="323" mass="34863">MKTKVTEMLGIQYPIIQGAMQYISLAPLAAAVSNAGGLGIVPAMAFDTKEKLRAEIHHMKELTDKPFGFNISLVPEVIIPEVIYDYIDVLIDEGVKIVETSGQRPEKYITPLKDAGIIVIHKVTSVRHGLAAQKDGADIISFVGAEGGGHPGVDLISGHVLWAEAVDALDVPVVAAGGMVDGRDIFSAMSLGVDGVLMGTRFLASKECNDADHWEQAIQSIPTNGTVLTMKSIRNAMRVANNEYAQKIIKMEKEGASLQELLPVISGKRNIEEIRKGNYQNAQLSVGMGVGRINSVESVESIFNSLVESYTEASKRMSTLLMK</sequence>
<dbReference type="RefSeq" id="WP_091269001.1">
    <property type="nucleotide sequence ID" value="NZ_FNFK01000099.1"/>
</dbReference>
<dbReference type="Gene3D" id="3.20.20.70">
    <property type="entry name" value="Aldolase class I"/>
    <property type="match status" value="1"/>
</dbReference>
<dbReference type="InterPro" id="IPR013785">
    <property type="entry name" value="Aldolase_TIM"/>
</dbReference>
<dbReference type="Pfam" id="PF03060">
    <property type="entry name" value="NMO"/>
    <property type="match status" value="1"/>
</dbReference>
<protein>
    <recommendedName>
        <fullName evidence="2">Probable nitronate monooxygenase</fullName>
    </recommendedName>
</protein>
<evidence type="ECO:0000313" key="7">
    <source>
        <dbReference type="Proteomes" id="UP000199433"/>
    </source>
</evidence>
<dbReference type="Proteomes" id="UP000199433">
    <property type="component" value="Unassembled WGS sequence"/>
</dbReference>
<organism evidence="6 7">
    <name type="scientific">Alkalibacterium thalassium</name>
    <dbReference type="NCBI Taxonomy" id="426701"/>
    <lineage>
        <taxon>Bacteria</taxon>
        <taxon>Bacillati</taxon>
        <taxon>Bacillota</taxon>
        <taxon>Bacilli</taxon>
        <taxon>Lactobacillales</taxon>
        <taxon>Carnobacteriaceae</taxon>
        <taxon>Alkalibacterium</taxon>
    </lineage>
</organism>
<gene>
    <name evidence="6" type="ORF">SAMN04488098_10992</name>
</gene>
<dbReference type="EMBL" id="FNFK01000099">
    <property type="protein sequence ID" value="SDK96538.1"/>
    <property type="molecule type" value="Genomic_DNA"/>
</dbReference>
<dbReference type="GO" id="GO:0051213">
    <property type="term" value="F:dioxygenase activity"/>
    <property type="evidence" value="ECO:0007669"/>
    <property type="project" value="UniProtKB-KW"/>
</dbReference>
<evidence type="ECO:0000256" key="5">
    <source>
        <dbReference type="ARBA" id="ARBA00023002"/>
    </source>
</evidence>
<proteinExistence type="predicted"/>
<evidence type="ECO:0000256" key="2">
    <source>
        <dbReference type="ARBA" id="ARBA00013457"/>
    </source>
</evidence>
<evidence type="ECO:0000256" key="3">
    <source>
        <dbReference type="ARBA" id="ARBA00022630"/>
    </source>
</evidence>
<dbReference type="SUPFAM" id="SSF51412">
    <property type="entry name" value="Inosine monophosphate dehydrogenase (IMPDH)"/>
    <property type="match status" value="1"/>
</dbReference>
<comment type="function">
    <text evidence="1">Nitronate monooxygenase that uses molecular oxygen to catalyze the oxidative denitrification of alkyl nitronates. Acts on propionate 3-nitronate (P3N), the presumed physiological substrate. Probably functions in the detoxification of P3N, a metabolic poison produced by plants and fungi as a defense mechanism.</text>
</comment>
<reference evidence="7" key="1">
    <citation type="submission" date="2016-10" db="EMBL/GenBank/DDBJ databases">
        <authorList>
            <person name="Varghese N."/>
            <person name="Submissions S."/>
        </authorList>
    </citation>
    <scope>NUCLEOTIDE SEQUENCE [LARGE SCALE GENOMIC DNA]</scope>
    <source>
        <strain evidence="7">DSM 19181</strain>
    </source>
</reference>
<evidence type="ECO:0000313" key="6">
    <source>
        <dbReference type="EMBL" id="SDK96538.1"/>
    </source>
</evidence>
<dbReference type="OrthoDB" id="9778912at2"/>
<keyword evidence="7" id="KW-1185">Reference proteome</keyword>
<dbReference type="AlphaFoldDB" id="A0A1G9G701"/>
<keyword evidence="3" id="KW-0285">Flavoprotein</keyword>
<evidence type="ECO:0000256" key="4">
    <source>
        <dbReference type="ARBA" id="ARBA00022643"/>
    </source>
</evidence>
<dbReference type="GO" id="GO:0018580">
    <property type="term" value="F:nitronate monooxygenase activity"/>
    <property type="evidence" value="ECO:0007669"/>
    <property type="project" value="InterPro"/>
</dbReference>
<keyword evidence="4" id="KW-0288">FMN</keyword>
<dbReference type="InterPro" id="IPR004136">
    <property type="entry name" value="NMO"/>
</dbReference>
<evidence type="ECO:0000256" key="1">
    <source>
        <dbReference type="ARBA" id="ARBA00003535"/>
    </source>
</evidence>
<dbReference type="PANTHER" id="PTHR32332:SF20">
    <property type="entry name" value="2-NITROPROPANE DIOXYGENASE-LIKE PROTEIN"/>
    <property type="match status" value="1"/>
</dbReference>
<dbReference type="CDD" id="cd04730">
    <property type="entry name" value="NPD_like"/>
    <property type="match status" value="1"/>
</dbReference>